<dbReference type="PANTHER" id="PTHR23513:SF9">
    <property type="entry name" value="ENTEROBACTIN EXPORTER ENTS"/>
    <property type="match status" value="1"/>
</dbReference>
<keyword evidence="2" id="KW-0813">Transport</keyword>
<keyword evidence="4 9" id="KW-0812">Transmembrane</keyword>
<dbReference type="RefSeq" id="WP_214392599.1">
    <property type="nucleotide sequence ID" value="NZ_JAFLWW010000008.1"/>
</dbReference>
<dbReference type="Gene3D" id="1.20.1250.20">
    <property type="entry name" value="MFS general substrate transporter like domains"/>
    <property type="match status" value="1"/>
</dbReference>
<dbReference type="Proteomes" id="UP001138921">
    <property type="component" value="Unassembled WGS sequence"/>
</dbReference>
<keyword evidence="3" id="KW-1003">Cell membrane</keyword>
<evidence type="ECO:0000256" key="5">
    <source>
        <dbReference type="ARBA" id="ARBA00022989"/>
    </source>
</evidence>
<dbReference type="PANTHER" id="PTHR23513">
    <property type="entry name" value="INTEGRAL MEMBRANE EFFLUX PROTEIN-RELATED"/>
    <property type="match status" value="1"/>
</dbReference>
<dbReference type="Pfam" id="PF07690">
    <property type="entry name" value="MFS_1"/>
    <property type="match status" value="1"/>
</dbReference>
<dbReference type="InterPro" id="IPR020846">
    <property type="entry name" value="MFS_dom"/>
</dbReference>
<evidence type="ECO:0000256" key="3">
    <source>
        <dbReference type="ARBA" id="ARBA00022475"/>
    </source>
</evidence>
<dbReference type="PROSITE" id="PS50850">
    <property type="entry name" value="MFS"/>
    <property type="match status" value="1"/>
</dbReference>
<dbReference type="InterPro" id="IPR011701">
    <property type="entry name" value="MFS"/>
</dbReference>
<dbReference type="AlphaFoldDB" id="A0A9X1AF12"/>
<keyword evidence="6 9" id="KW-0472">Membrane</keyword>
<feature type="transmembrane region" description="Helical" evidence="9">
    <location>
        <begin position="346"/>
        <end position="369"/>
    </location>
</feature>
<evidence type="ECO:0000256" key="7">
    <source>
        <dbReference type="ARBA" id="ARBA00038075"/>
    </source>
</evidence>
<dbReference type="SUPFAM" id="SSF103473">
    <property type="entry name" value="MFS general substrate transporter"/>
    <property type="match status" value="1"/>
</dbReference>
<keyword evidence="12" id="KW-1185">Reference proteome</keyword>
<dbReference type="GO" id="GO:0005886">
    <property type="term" value="C:plasma membrane"/>
    <property type="evidence" value="ECO:0007669"/>
    <property type="project" value="UniProtKB-SubCell"/>
</dbReference>
<comment type="caution">
    <text evidence="11">The sequence shown here is derived from an EMBL/GenBank/DDBJ whole genome shotgun (WGS) entry which is preliminary data.</text>
</comment>
<dbReference type="EMBL" id="JAFLWW010000008">
    <property type="protein sequence ID" value="MBT1158724.1"/>
    <property type="molecule type" value="Genomic_DNA"/>
</dbReference>
<dbReference type="GO" id="GO:0022857">
    <property type="term" value="F:transmembrane transporter activity"/>
    <property type="evidence" value="ECO:0007669"/>
    <property type="project" value="InterPro"/>
</dbReference>
<comment type="similarity">
    <text evidence="7">Belongs to the major facilitator superfamily. Drug:H(+) antiporter-3 (DHA3) (TC 2.A.1.21) family.</text>
</comment>
<organism evidence="11 12">
    <name type="scientific">Aminobacter anthyllidis</name>
    <dbReference type="NCBI Taxonomy" id="1035067"/>
    <lineage>
        <taxon>Bacteria</taxon>
        <taxon>Pseudomonadati</taxon>
        <taxon>Pseudomonadota</taxon>
        <taxon>Alphaproteobacteria</taxon>
        <taxon>Hyphomicrobiales</taxon>
        <taxon>Phyllobacteriaceae</taxon>
        <taxon>Aminobacter</taxon>
    </lineage>
</organism>
<evidence type="ECO:0000313" key="11">
    <source>
        <dbReference type="EMBL" id="MBT1158724.1"/>
    </source>
</evidence>
<reference evidence="11" key="2">
    <citation type="submission" date="2021-03" db="EMBL/GenBank/DDBJ databases">
        <authorList>
            <person name="Artuso I."/>
            <person name="Turrini P."/>
            <person name="Pirolo M."/>
            <person name="Lugli G.A."/>
            <person name="Ventura M."/>
            <person name="Visca P."/>
        </authorList>
    </citation>
    <scope>NUCLEOTIDE SEQUENCE</scope>
    <source>
        <strain evidence="11">LMG 26462</strain>
    </source>
</reference>
<feature type="transmembrane region" description="Helical" evidence="9">
    <location>
        <begin position="174"/>
        <end position="193"/>
    </location>
</feature>
<accession>A0A9X1AF12</accession>
<dbReference type="InterPro" id="IPR036259">
    <property type="entry name" value="MFS_trans_sf"/>
</dbReference>
<gene>
    <name evidence="11" type="ORF">J1C56_24435</name>
</gene>
<comment type="subcellular location">
    <subcellularLocation>
        <location evidence="1">Cell membrane</location>
        <topology evidence="1">Multi-pass membrane protein</topology>
    </subcellularLocation>
</comment>
<evidence type="ECO:0000256" key="2">
    <source>
        <dbReference type="ARBA" id="ARBA00022448"/>
    </source>
</evidence>
<evidence type="ECO:0000256" key="4">
    <source>
        <dbReference type="ARBA" id="ARBA00022692"/>
    </source>
</evidence>
<feature type="transmembrane region" description="Helical" evidence="9">
    <location>
        <begin position="104"/>
        <end position="127"/>
    </location>
</feature>
<feature type="transmembrane region" description="Helical" evidence="9">
    <location>
        <begin position="260"/>
        <end position="280"/>
    </location>
</feature>
<protein>
    <recommendedName>
        <fullName evidence="8">Multidrug efflux pump Tap</fullName>
    </recommendedName>
</protein>
<sequence length="407" mass="40923">MNTLRLARTRGPFAGLQLASIVFNLGNAITAIVYPWLVYDLTGSASWMGVIAFMTLTPAIVGSAFGGLIAERLGIRRTAILAACLGTVAAVMAALLYSLDTLTIGLLVALALCGAILDGPGGVAIEARVPEIARLARMPLLRANAIDDLVDSGAAIVGPAIAAVLVAVVDTSTLLWIIAAINAAAAALVMLSLPQFRLRQASSAATAEFTAALRIIFGSVRLRTALLLASLGTGTFVAIEAVALPAILRTEGQPASALGIYLTAAAAGAIAINLALAAIGRSPSLRNVFVAAFVGLAAGVILLAIDRSMPMLIASGAVLGIAAGPLSPVFTTLLQTSAPKSLRAHVIGASISLILMAAPVAVLVVGTALDMFGAAPVLISCAAVLAACAVIAALALGRDEPTGTTEL</sequence>
<evidence type="ECO:0000256" key="9">
    <source>
        <dbReference type="SAM" id="Phobius"/>
    </source>
</evidence>
<feature type="transmembrane region" description="Helical" evidence="9">
    <location>
        <begin position="375"/>
        <end position="397"/>
    </location>
</feature>
<feature type="transmembrane region" description="Helical" evidence="9">
    <location>
        <begin position="311"/>
        <end position="334"/>
    </location>
</feature>
<feature type="transmembrane region" description="Helical" evidence="9">
    <location>
        <begin position="224"/>
        <end position="248"/>
    </location>
</feature>
<feature type="domain" description="Major facilitator superfamily (MFS) profile" evidence="10">
    <location>
        <begin position="12"/>
        <end position="400"/>
    </location>
</feature>
<feature type="transmembrane region" description="Helical" evidence="9">
    <location>
        <begin position="45"/>
        <end position="68"/>
    </location>
</feature>
<evidence type="ECO:0000259" key="10">
    <source>
        <dbReference type="PROSITE" id="PS50850"/>
    </source>
</evidence>
<proteinExistence type="inferred from homology"/>
<evidence type="ECO:0000256" key="1">
    <source>
        <dbReference type="ARBA" id="ARBA00004651"/>
    </source>
</evidence>
<keyword evidence="5 9" id="KW-1133">Transmembrane helix</keyword>
<evidence type="ECO:0000256" key="8">
    <source>
        <dbReference type="ARBA" id="ARBA00040914"/>
    </source>
</evidence>
<evidence type="ECO:0000256" key="6">
    <source>
        <dbReference type="ARBA" id="ARBA00023136"/>
    </source>
</evidence>
<reference evidence="11" key="1">
    <citation type="journal article" date="2021" name="Microorganisms">
        <title>Phylogenomic Reconstruction and Metabolic Potential of the Genus Aminobacter.</title>
        <authorList>
            <person name="Artuso I."/>
            <person name="Turrini P."/>
            <person name="Pirolo M."/>
            <person name="Lugli G.A."/>
            <person name="Ventura M."/>
            <person name="Visca P."/>
        </authorList>
    </citation>
    <scope>NUCLEOTIDE SEQUENCE</scope>
    <source>
        <strain evidence="11">LMG 26462</strain>
    </source>
</reference>
<name>A0A9X1AF12_9HYPH</name>
<feature type="transmembrane region" description="Helical" evidence="9">
    <location>
        <begin position="80"/>
        <end position="98"/>
    </location>
</feature>
<feature type="transmembrane region" description="Helical" evidence="9">
    <location>
        <begin position="148"/>
        <end position="168"/>
    </location>
</feature>
<feature type="transmembrane region" description="Helical" evidence="9">
    <location>
        <begin position="287"/>
        <end position="305"/>
    </location>
</feature>
<evidence type="ECO:0000313" key="12">
    <source>
        <dbReference type="Proteomes" id="UP001138921"/>
    </source>
</evidence>
<feature type="transmembrane region" description="Helical" evidence="9">
    <location>
        <begin position="21"/>
        <end position="39"/>
    </location>
</feature>